<evidence type="ECO:0000256" key="9">
    <source>
        <dbReference type="RuleBase" id="RU361157"/>
    </source>
</evidence>
<feature type="transmembrane region" description="Helical" evidence="9">
    <location>
        <begin position="28"/>
        <end position="46"/>
    </location>
</feature>
<comment type="subcellular location">
    <subcellularLocation>
        <location evidence="1 9">Cell inner membrane</location>
        <topology evidence="1 9">Multi-pass membrane protein</topology>
    </subcellularLocation>
</comment>
<dbReference type="GO" id="GO:0140359">
    <property type="term" value="F:ABC-type transporter activity"/>
    <property type="evidence" value="ECO:0007669"/>
    <property type="project" value="InterPro"/>
</dbReference>
<proteinExistence type="inferred from homology"/>
<dbReference type="Pfam" id="PF01061">
    <property type="entry name" value="ABC2_membrane"/>
    <property type="match status" value="1"/>
</dbReference>
<keyword evidence="4 9" id="KW-1003">Cell membrane</keyword>
<keyword evidence="6 9" id="KW-0812">Transmembrane</keyword>
<dbReference type="PANTHER" id="PTHR30413">
    <property type="entry name" value="INNER MEMBRANE TRANSPORT PERMEASE"/>
    <property type="match status" value="1"/>
</dbReference>
<dbReference type="AlphaFoldDB" id="A0A1C9W9D4"/>
<evidence type="ECO:0000313" key="12">
    <source>
        <dbReference type="Proteomes" id="UP000095672"/>
    </source>
</evidence>
<sequence length="254" mass="28228">MLRNYLSIIWVRGLGALKADAEDSYLGTLWWILEPILLTLVFYLAFSSGLRGGDKGASFVFFLMCGLFPFKWTASIINNSANAISDNKGILGQFYLPKWIFPTAVSLTLTLRFMIVLPLLIATILIGGYLPTTLWIDLFPIVATQLILNLGLSYFTSSLVPIIPDLSNVIPISITCLLFTGGIFFDISERPAIVQEILYLNPLTGIIECYRDTLLSSDTVNTGRLIYPLTLGISLASAGLFLLKRLDRFYPRVL</sequence>
<dbReference type="KEGG" id="micc:AUP74_02366"/>
<evidence type="ECO:0000256" key="3">
    <source>
        <dbReference type="ARBA" id="ARBA00022448"/>
    </source>
</evidence>
<evidence type="ECO:0000256" key="7">
    <source>
        <dbReference type="ARBA" id="ARBA00022989"/>
    </source>
</evidence>
<evidence type="ECO:0000256" key="1">
    <source>
        <dbReference type="ARBA" id="ARBA00004429"/>
    </source>
</evidence>
<dbReference type="PANTHER" id="PTHR30413:SF8">
    <property type="entry name" value="TRANSPORT PERMEASE PROTEIN"/>
    <property type="match status" value="1"/>
</dbReference>
<organism evidence="11 12">
    <name type="scientific">Microbulbifer aggregans</name>
    <dbReference type="NCBI Taxonomy" id="1769779"/>
    <lineage>
        <taxon>Bacteria</taxon>
        <taxon>Pseudomonadati</taxon>
        <taxon>Pseudomonadota</taxon>
        <taxon>Gammaproteobacteria</taxon>
        <taxon>Cellvibrionales</taxon>
        <taxon>Microbulbiferaceae</taxon>
        <taxon>Microbulbifer</taxon>
    </lineage>
</organism>
<evidence type="ECO:0000256" key="4">
    <source>
        <dbReference type="ARBA" id="ARBA00022475"/>
    </source>
</evidence>
<evidence type="ECO:0000313" key="11">
    <source>
        <dbReference type="EMBL" id="AOS97769.1"/>
    </source>
</evidence>
<dbReference type="InterPro" id="IPR047817">
    <property type="entry name" value="ABC2_TM_bact-type"/>
</dbReference>
<dbReference type="RefSeq" id="WP_069947732.1">
    <property type="nucleotide sequence ID" value="NZ_CP014143.1"/>
</dbReference>
<dbReference type="PRINTS" id="PR00164">
    <property type="entry name" value="ABC2TRNSPORT"/>
</dbReference>
<name>A0A1C9W9D4_9GAMM</name>
<feature type="domain" description="ABC transmembrane type-2" evidence="10">
    <location>
        <begin position="26"/>
        <end position="246"/>
    </location>
</feature>
<keyword evidence="7 9" id="KW-1133">Transmembrane helix</keyword>
<feature type="transmembrane region" description="Helical" evidence="9">
    <location>
        <begin position="134"/>
        <end position="155"/>
    </location>
</feature>
<accession>A0A1C9W9D4</accession>
<keyword evidence="5" id="KW-0997">Cell inner membrane</keyword>
<evidence type="ECO:0000256" key="2">
    <source>
        <dbReference type="ARBA" id="ARBA00007783"/>
    </source>
</evidence>
<keyword evidence="3 9" id="KW-0813">Transport</keyword>
<dbReference type="STRING" id="1769779.AUP74_02366"/>
<dbReference type="PROSITE" id="PS51012">
    <property type="entry name" value="ABC_TM2"/>
    <property type="match status" value="1"/>
</dbReference>
<evidence type="ECO:0000256" key="8">
    <source>
        <dbReference type="ARBA" id="ARBA00023136"/>
    </source>
</evidence>
<evidence type="ECO:0000256" key="6">
    <source>
        <dbReference type="ARBA" id="ARBA00022692"/>
    </source>
</evidence>
<reference evidence="12" key="1">
    <citation type="submission" date="2016-01" db="EMBL/GenBank/DDBJ databases">
        <title>Complete genome sequence of Microbulbifer sp. CCB-MM1, a halophile isolated from Matang Mangrove Forest, Perak.</title>
        <authorList>
            <person name="Moh T.H."/>
            <person name="Dinesh B."/>
            <person name="Lau N.-S."/>
            <person name="Go F."/>
            <person name="Alexander Chong S.-C."/>
        </authorList>
    </citation>
    <scope>NUCLEOTIDE SEQUENCE [LARGE SCALE GENOMIC DNA]</scope>
    <source>
        <strain evidence="12">CCB-MM1</strain>
    </source>
</reference>
<dbReference type="OrthoDB" id="9786910at2"/>
<dbReference type="Proteomes" id="UP000095672">
    <property type="component" value="Chromosome"/>
</dbReference>
<comment type="similarity">
    <text evidence="2 9">Belongs to the ABC-2 integral membrane protein family.</text>
</comment>
<feature type="transmembrane region" description="Helical" evidence="9">
    <location>
        <begin position="225"/>
        <end position="243"/>
    </location>
</feature>
<gene>
    <name evidence="11" type="primary">tagG</name>
    <name evidence="11" type="ORF">AUP74_02366</name>
</gene>
<dbReference type="EMBL" id="CP014143">
    <property type="protein sequence ID" value="AOS97769.1"/>
    <property type="molecule type" value="Genomic_DNA"/>
</dbReference>
<dbReference type="GO" id="GO:0015920">
    <property type="term" value="P:lipopolysaccharide transport"/>
    <property type="evidence" value="ECO:0007669"/>
    <property type="project" value="TreeGrafter"/>
</dbReference>
<evidence type="ECO:0000256" key="5">
    <source>
        <dbReference type="ARBA" id="ARBA00022519"/>
    </source>
</evidence>
<dbReference type="InterPro" id="IPR013525">
    <property type="entry name" value="ABC2_TM"/>
</dbReference>
<protein>
    <recommendedName>
        <fullName evidence="9">Transport permease protein</fullName>
    </recommendedName>
</protein>
<feature type="transmembrane region" description="Helical" evidence="9">
    <location>
        <begin position="58"/>
        <end position="79"/>
    </location>
</feature>
<comment type="caution">
    <text evidence="9">Lacks conserved residue(s) required for the propagation of feature annotation.</text>
</comment>
<keyword evidence="8 9" id="KW-0472">Membrane</keyword>
<evidence type="ECO:0000259" key="10">
    <source>
        <dbReference type="PROSITE" id="PS51012"/>
    </source>
</evidence>
<keyword evidence="12" id="KW-1185">Reference proteome</keyword>
<dbReference type="GO" id="GO:0043190">
    <property type="term" value="C:ATP-binding cassette (ABC) transporter complex"/>
    <property type="evidence" value="ECO:0007669"/>
    <property type="project" value="InterPro"/>
</dbReference>
<feature type="transmembrane region" description="Helical" evidence="9">
    <location>
        <begin position="99"/>
        <end position="127"/>
    </location>
</feature>
<dbReference type="InterPro" id="IPR000412">
    <property type="entry name" value="ABC_2_transport"/>
</dbReference>